<dbReference type="EMBL" id="WWEQ01000005">
    <property type="protein sequence ID" value="MYM18801.1"/>
    <property type="molecule type" value="Genomic_DNA"/>
</dbReference>
<dbReference type="RefSeq" id="WP_160952241.1">
    <property type="nucleotide sequence ID" value="NZ_WWEQ01000005.1"/>
</dbReference>
<dbReference type="InterPro" id="IPR008920">
    <property type="entry name" value="TF_FadR/GntR_C"/>
</dbReference>
<dbReference type="SMART" id="SM00895">
    <property type="entry name" value="FCD"/>
    <property type="match status" value="1"/>
</dbReference>
<keyword evidence="6" id="KW-1185">Reference proteome</keyword>
<dbReference type="Pfam" id="PF07729">
    <property type="entry name" value="FCD"/>
    <property type="match status" value="1"/>
</dbReference>
<dbReference type="SUPFAM" id="SSF48008">
    <property type="entry name" value="GntR ligand-binding domain-like"/>
    <property type="match status" value="1"/>
</dbReference>
<evidence type="ECO:0000313" key="6">
    <source>
        <dbReference type="Proteomes" id="UP000469215"/>
    </source>
</evidence>
<evidence type="ECO:0000256" key="1">
    <source>
        <dbReference type="ARBA" id="ARBA00023015"/>
    </source>
</evidence>
<dbReference type="GO" id="GO:0003677">
    <property type="term" value="F:DNA binding"/>
    <property type="evidence" value="ECO:0007669"/>
    <property type="project" value="UniProtKB-KW"/>
</dbReference>
<dbReference type="Gene3D" id="1.20.120.530">
    <property type="entry name" value="GntR ligand-binding domain-like"/>
    <property type="match status" value="1"/>
</dbReference>
<dbReference type="InterPro" id="IPR036388">
    <property type="entry name" value="WH-like_DNA-bd_sf"/>
</dbReference>
<proteinExistence type="predicted"/>
<evidence type="ECO:0000256" key="3">
    <source>
        <dbReference type="ARBA" id="ARBA00023163"/>
    </source>
</evidence>
<keyword evidence="3" id="KW-0804">Transcription</keyword>
<accession>A0A6N9H4P3</accession>
<feature type="domain" description="GntR C-terminal" evidence="4">
    <location>
        <begin position="91"/>
        <end position="218"/>
    </location>
</feature>
<dbReference type="PANTHER" id="PTHR43537">
    <property type="entry name" value="TRANSCRIPTIONAL REGULATOR, GNTR FAMILY"/>
    <property type="match status" value="1"/>
</dbReference>
<reference evidence="5 6" key="1">
    <citation type="submission" date="2020-01" db="EMBL/GenBank/DDBJ databases">
        <authorList>
            <person name="Deng T."/>
        </authorList>
    </citation>
    <scope>NUCLEOTIDE SEQUENCE [LARGE SCALE GENOMIC DNA]</scope>
    <source>
        <strain evidence="5 6">5221</strain>
    </source>
</reference>
<keyword evidence="1" id="KW-0805">Transcription regulation</keyword>
<comment type="caution">
    <text evidence="5">The sequence shown here is derived from an EMBL/GenBank/DDBJ whole genome shotgun (WGS) entry which is preliminary data.</text>
</comment>
<name>A0A6N9H4P3_9MICO</name>
<dbReference type="PANTHER" id="PTHR43537:SF5">
    <property type="entry name" value="UXU OPERON TRANSCRIPTIONAL REGULATOR"/>
    <property type="match status" value="1"/>
</dbReference>
<dbReference type="Gene3D" id="1.10.10.10">
    <property type="entry name" value="Winged helix-like DNA-binding domain superfamily/Winged helix DNA-binding domain"/>
    <property type="match status" value="1"/>
</dbReference>
<gene>
    <name evidence="5" type="ORF">GSY69_02095</name>
</gene>
<sequence>MSRIDDAVEALRGVLAGAEPGQRLGTKDELQARAGVSKGTFAEALRLLRASGAVELRPGPGGGLFAGAPTPVARLGNSLLALDAAAADVGEAVRIRDALDPLLVEDAVAHGTPAGYAELRAALARMEAAVADPEEFVRANWELHRRIAELSPNALLRSIYLSLLDIVEEHTTAVLPAPEEPLAPYVRRRLGVHADLVAAIESRERAEALRLTEVHRVSGGAGGDR</sequence>
<organism evidence="5 6">
    <name type="scientific">Brevibacterium rongguiense</name>
    <dbReference type="NCBI Taxonomy" id="2695267"/>
    <lineage>
        <taxon>Bacteria</taxon>
        <taxon>Bacillati</taxon>
        <taxon>Actinomycetota</taxon>
        <taxon>Actinomycetes</taxon>
        <taxon>Micrococcales</taxon>
        <taxon>Brevibacteriaceae</taxon>
        <taxon>Brevibacterium</taxon>
    </lineage>
</organism>
<dbReference type="AlphaFoldDB" id="A0A6N9H4P3"/>
<dbReference type="InterPro" id="IPR011711">
    <property type="entry name" value="GntR_C"/>
</dbReference>
<evidence type="ECO:0000256" key="2">
    <source>
        <dbReference type="ARBA" id="ARBA00023125"/>
    </source>
</evidence>
<dbReference type="SUPFAM" id="SSF46785">
    <property type="entry name" value="Winged helix' DNA-binding domain"/>
    <property type="match status" value="1"/>
</dbReference>
<evidence type="ECO:0000313" key="5">
    <source>
        <dbReference type="EMBL" id="MYM18801.1"/>
    </source>
</evidence>
<protein>
    <submittedName>
        <fullName evidence="5">FCD domain-containing protein</fullName>
    </submittedName>
</protein>
<dbReference type="Proteomes" id="UP000469215">
    <property type="component" value="Unassembled WGS sequence"/>
</dbReference>
<evidence type="ECO:0000259" key="4">
    <source>
        <dbReference type="SMART" id="SM00895"/>
    </source>
</evidence>
<keyword evidence="2" id="KW-0238">DNA-binding</keyword>
<dbReference type="InterPro" id="IPR036390">
    <property type="entry name" value="WH_DNA-bd_sf"/>
</dbReference>